<dbReference type="RefSeq" id="XP_018062014.1">
    <property type="nucleotide sequence ID" value="XM_018217951.1"/>
</dbReference>
<dbReference type="PANTHER" id="PTHR10622">
    <property type="entry name" value="HET DOMAIN-CONTAINING PROTEIN"/>
    <property type="match status" value="1"/>
</dbReference>
<dbReference type="InterPro" id="IPR010730">
    <property type="entry name" value="HET"/>
</dbReference>
<protein>
    <recommendedName>
        <fullName evidence="1">Heterokaryon incompatibility domain-containing protein</fullName>
    </recommendedName>
</protein>
<evidence type="ECO:0000313" key="2">
    <source>
        <dbReference type="EMBL" id="KUJ07659.1"/>
    </source>
</evidence>
<proteinExistence type="predicted"/>
<reference evidence="2 3" key="1">
    <citation type="submission" date="2015-10" db="EMBL/GenBank/DDBJ databases">
        <title>Full genome of DAOMC 229536 Phialocephala scopiformis, a fungal endophyte of spruce producing the potent anti-insectan compound rugulosin.</title>
        <authorList>
            <consortium name="DOE Joint Genome Institute"/>
            <person name="Walker A.K."/>
            <person name="Frasz S.L."/>
            <person name="Seifert K.A."/>
            <person name="Miller J.D."/>
            <person name="Mondo S.J."/>
            <person name="Labutti K."/>
            <person name="Lipzen A."/>
            <person name="Dockter R."/>
            <person name="Kennedy M."/>
            <person name="Grigoriev I.V."/>
            <person name="Spatafora J.W."/>
        </authorList>
    </citation>
    <scope>NUCLEOTIDE SEQUENCE [LARGE SCALE GENOMIC DNA]</scope>
    <source>
        <strain evidence="2 3">CBS 120377</strain>
    </source>
</reference>
<evidence type="ECO:0000313" key="3">
    <source>
        <dbReference type="Proteomes" id="UP000070700"/>
    </source>
</evidence>
<dbReference type="PANTHER" id="PTHR10622:SF10">
    <property type="entry name" value="HET DOMAIN-CONTAINING PROTEIN"/>
    <property type="match status" value="1"/>
</dbReference>
<dbReference type="GeneID" id="28827677"/>
<feature type="domain" description="Heterokaryon incompatibility" evidence="1">
    <location>
        <begin position="25"/>
        <end position="77"/>
    </location>
</feature>
<dbReference type="Proteomes" id="UP000070700">
    <property type="component" value="Unassembled WGS sequence"/>
</dbReference>
<keyword evidence="3" id="KW-1185">Reference proteome</keyword>
<organism evidence="2 3">
    <name type="scientific">Mollisia scopiformis</name>
    <name type="common">Conifer needle endophyte fungus</name>
    <name type="synonym">Phialocephala scopiformis</name>
    <dbReference type="NCBI Taxonomy" id="149040"/>
    <lineage>
        <taxon>Eukaryota</taxon>
        <taxon>Fungi</taxon>
        <taxon>Dikarya</taxon>
        <taxon>Ascomycota</taxon>
        <taxon>Pezizomycotina</taxon>
        <taxon>Leotiomycetes</taxon>
        <taxon>Helotiales</taxon>
        <taxon>Mollisiaceae</taxon>
        <taxon>Mollisia</taxon>
    </lineage>
</organism>
<accession>A0A132B6M8</accession>
<name>A0A132B6M8_MOLSC</name>
<evidence type="ECO:0000259" key="1">
    <source>
        <dbReference type="Pfam" id="PF06985"/>
    </source>
</evidence>
<dbReference type="KEGG" id="psco:LY89DRAFT_712082"/>
<sequence length="234" mass="26617">MRLLNVATLQLEYFTGEVGNGIPEYAILSHTWGAEEISYSEYNSRESLTKKGYEKIMGCCRFEGYQYIWIDTCCIDKICYAYLSDVGSAEDPSIEGSSFDRSLWFTRGWTLQELLAPAEVIFLSSDWVEIGTKSSLCAAVSRITRIGTKALEECLWNEYSVAQKLSWASGRRTTRVEDKAYSLMGLFDVNMPLLYGEGQKAFFRLQQEDLKAIRRSIHLCMVSIRRATFSCAVN</sequence>
<gene>
    <name evidence="2" type="ORF">LY89DRAFT_712082</name>
</gene>
<dbReference type="InParanoid" id="A0A132B6M8"/>
<dbReference type="Pfam" id="PF06985">
    <property type="entry name" value="HET"/>
    <property type="match status" value="1"/>
</dbReference>
<dbReference type="AlphaFoldDB" id="A0A132B6M8"/>
<dbReference type="EMBL" id="KQ947439">
    <property type="protein sequence ID" value="KUJ07659.1"/>
    <property type="molecule type" value="Genomic_DNA"/>
</dbReference>
<dbReference type="OrthoDB" id="674604at2759"/>